<dbReference type="GO" id="GO:0005886">
    <property type="term" value="C:plasma membrane"/>
    <property type="evidence" value="ECO:0007669"/>
    <property type="project" value="UniProtKB-SubCell"/>
</dbReference>
<dbReference type="GO" id="GO:0006508">
    <property type="term" value="P:proteolysis"/>
    <property type="evidence" value="ECO:0007669"/>
    <property type="project" value="UniProtKB-KW"/>
</dbReference>
<evidence type="ECO:0000256" key="12">
    <source>
        <dbReference type="ARBA" id="ARBA00023136"/>
    </source>
</evidence>
<evidence type="ECO:0000256" key="6">
    <source>
        <dbReference type="ARBA" id="ARBA00022692"/>
    </source>
</evidence>
<feature type="transmembrane region" description="Helical" evidence="13">
    <location>
        <begin position="159"/>
        <end position="180"/>
    </location>
</feature>
<comment type="cofactor">
    <cofactor evidence="1">
        <name>Zn(2+)</name>
        <dbReference type="ChEBI" id="CHEBI:29105"/>
    </cofactor>
</comment>
<evidence type="ECO:0000313" key="14">
    <source>
        <dbReference type="EMBL" id="GFG52855.1"/>
    </source>
</evidence>
<dbReference type="Proteomes" id="UP000220914">
    <property type="component" value="Unassembled WGS sequence"/>
</dbReference>
<dbReference type="GO" id="GO:0008237">
    <property type="term" value="F:metallopeptidase activity"/>
    <property type="evidence" value="ECO:0007669"/>
    <property type="project" value="UniProtKB-KW"/>
</dbReference>
<proteinExistence type="inferred from homology"/>
<sequence>MSVPDVRGSVRPSPIFLLIVTITAAGGVLAWQAADSVEPLAYVGVFVFIIAGWVVSLSLHEFAHAFSGWRYGDHGVVMRGYLTLNPFKYAHPVLSIVFPVLVILIGGIGLPGGAVWVRTAFMTKWQKSLVSLAGPMTNVLTAVVLLILTRIYYDPQHSVFWSAVAFMGFLQVTASVLNLLPIPGLDGYGAVEPHLSPDTRRALEPAKGWAFLILLLLLLATPLNQYFFAVVTWFFDASGVPRALVASGLNLTRFWSAWL</sequence>
<evidence type="ECO:0000313" key="17">
    <source>
        <dbReference type="Proteomes" id="UP000465302"/>
    </source>
</evidence>
<feature type="transmembrane region" description="Helical" evidence="13">
    <location>
        <begin position="209"/>
        <end position="235"/>
    </location>
</feature>
<evidence type="ECO:0000256" key="4">
    <source>
        <dbReference type="ARBA" id="ARBA00022475"/>
    </source>
</evidence>
<accession>A0A2A7MV47</accession>
<evidence type="ECO:0000256" key="7">
    <source>
        <dbReference type="ARBA" id="ARBA00022723"/>
    </source>
</evidence>
<feature type="transmembrane region" description="Helical" evidence="13">
    <location>
        <begin position="40"/>
        <end position="59"/>
    </location>
</feature>
<keyword evidence="11 14" id="KW-0482">Metalloprotease</keyword>
<keyword evidence="7" id="KW-0479">Metal-binding</keyword>
<evidence type="ECO:0000256" key="11">
    <source>
        <dbReference type="ARBA" id="ARBA00023049"/>
    </source>
</evidence>
<keyword evidence="6 13" id="KW-0812">Transmembrane</keyword>
<organism evidence="15 16">
    <name type="scientific">Mycolicibacterium agri</name>
    <name type="common">Mycobacterium agri</name>
    <dbReference type="NCBI Taxonomy" id="36811"/>
    <lineage>
        <taxon>Bacteria</taxon>
        <taxon>Bacillati</taxon>
        <taxon>Actinomycetota</taxon>
        <taxon>Actinomycetes</taxon>
        <taxon>Mycobacteriales</taxon>
        <taxon>Mycobacteriaceae</taxon>
        <taxon>Mycolicibacterium</taxon>
    </lineage>
</organism>
<evidence type="ECO:0000256" key="9">
    <source>
        <dbReference type="ARBA" id="ARBA00022833"/>
    </source>
</evidence>
<dbReference type="InterPro" id="IPR044537">
    <property type="entry name" value="Rip2-like"/>
</dbReference>
<feature type="transmembrane region" description="Helical" evidence="13">
    <location>
        <begin position="93"/>
        <end position="117"/>
    </location>
</feature>
<protein>
    <submittedName>
        <fullName evidence="14">Putative zinc metalloprotease Rip2</fullName>
    </submittedName>
</protein>
<dbReference type="PANTHER" id="PTHR35864">
    <property type="entry name" value="ZINC METALLOPROTEASE MJ0611-RELATED"/>
    <property type="match status" value="1"/>
</dbReference>
<dbReference type="CDD" id="cd06158">
    <property type="entry name" value="S2P-M50_like_1"/>
    <property type="match status" value="1"/>
</dbReference>
<dbReference type="Proteomes" id="UP000465302">
    <property type="component" value="Unassembled WGS sequence"/>
</dbReference>
<dbReference type="GO" id="GO:0046872">
    <property type="term" value="F:metal ion binding"/>
    <property type="evidence" value="ECO:0007669"/>
    <property type="project" value="UniProtKB-KW"/>
</dbReference>
<keyword evidence="8" id="KW-0378">Hydrolase</keyword>
<reference evidence="14" key="3">
    <citation type="submission" date="2020-02" db="EMBL/GenBank/DDBJ databases">
        <authorList>
            <person name="Matsumoto Y."/>
            <person name="Motooka D."/>
            <person name="Nakamura S."/>
        </authorList>
    </citation>
    <scope>NUCLEOTIDE SEQUENCE</scope>
    <source>
        <strain evidence="14">JCM 6377</strain>
    </source>
</reference>
<dbReference type="RefSeq" id="WP_097942079.1">
    <property type="nucleotide sequence ID" value="NZ_BLKS01000001.1"/>
</dbReference>
<keyword evidence="16" id="KW-1185">Reference proteome</keyword>
<comment type="similarity">
    <text evidence="3">Belongs to the peptidase M50B family.</text>
</comment>
<evidence type="ECO:0000256" key="5">
    <source>
        <dbReference type="ARBA" id="ARBA00022670"/>
    </source>
</evidence>
<dbReference type="EMBL" id="PDCP01000043">
    <property type="protein sequence ID" value="PEG35566.1"/>
    <property type="molecule type" value="Genomic_DNA"/>
</dbReference>
<keyword evidence="9" id="KW-0862">Zinc</keyword>
<evidence type="ECO:0000256" key="1">
    <source>
        <dbReference type="ARBA" id="ARBA00001947"/>
    </source>
</evidence>
<evidence type="ECO:0000256" key="10">
    <source>
        <dbReference type="ARBA" id="ARBA00022989"/>
    </source>
</evidence>
<name>A0A2A7MV47_MYCAG</name>
<dbReference type="EMBL" id="BLKS01000001">
    <property type="protein sequence ID" value="GFG52855.1"/>
    <property type="molecule type" value="Genomic_DNA"/>
</dbReference>
<comment type="subcellular location">
    <subcellularLocation>
        <location evidence="2">Cell membrane</location>
        <topology evidence="2">Multi-pass membrane protein</topology>
    </subcellularLocation>
</comment>
<evidence type="ECO:0000313" key="16">
    <source>
        <dbReference type="Proteomes" id="UP000220914"/>
    </source>
</evidence>
<dbReference type="OrthoDB" id="9800627at2"/>
<gene>
    <name evidence="14" type="primary">rip2</name>
    <name evidence="15" type="ORF">CQY20_21320</name>
    <name evidence="14" type="ORF">MAGR_42960</name>
</gene>
<reference evidence="14 17" key="2">
    <citation type="journal article" date="2019" name="Emerg. Microbes Infect.">
        <title>Comprehensive subspecies identification of 175 nontuberculous mycobacteria species based on 7547 genomic profiles.</title>
        <authorList>
            <person name="Matsumoto Y."/>
            <person name="Kinjo T."/>
            <person name="Motooka D."/>
            <person name="Nabeya D."/>
            <person name="Jung N."/>
            <person name="Uechi K."/>
            <person name="Horii T."/>
            <person name="Iida T."/>
            <person name="Fujita J."/>
            <person name="Nakamura S."/>
        </authorList>
    </citation>
    <scope>NUCLEOTIDE SEQUENCE [LARGE SCALE GENOMIC DNA]</scope>
    <source>
        <strain evidence="14 17">JCM 6377</strain>
    </source>
</reference>
<evidence type="ECO:0000256" key="3">
    <source>
        <dbReference type="ARBA" id="ARBA00007931"/>
    </source>
</evidence>
<evidence type="ECO:0000256" key="2">
    <source>
        <dbReference type="ARBA" id="ARBA00004651"/>
    </source>
</evidence>
<feature type="transmembrane region" description="Helical" evidence="13">
    <location>
        <begin position="15"/>
        <end position="33"/>
    </location>
</feature>
<dbReference type="InterPro" id="IPR052348">
    <property type="entry name" value="Metallopeptidase_M50B"/>
</dbReference>
<evidence type="ECO:0000256" key="13">
    <source>
        <dbReference type="SAM" id="Phobius"/>
    </source>
</evidence>
<comment type="caution">
    <text evidence="15">The sequence shown here is derived from an EMBL/GenBank/DDBJ whole genome shotgun (WGS) entry which is preliminary data.</text>
</comment>
<evidence type="ECO:0000256" key="8">
    <source>
        <dbReference type="ARBA" id="ARBA00022801"/>
    </source>
</evidence>
<keyword evidence="4" id="KW-1003">Cell membrane</keyword>
<dbReference type="PANTHER" id="PTHR35864:SF1">
    <property type="entry name" value="ZINC METALLOPROTEASE YWHC-RELATED"/>
    <property type="match status" value="1"/>
</dbReference>
<keyword evidence="10 13" id="KW-1133">Transmembrane helix</keyword>
<feature type="transmembrane region" description="Helical" evidence="13">
    <location>
        <begin position="129"/>
        <end position="153"/>
    </location>
</feature>
<reference evidence="15 16" key="1">
    <citation type="submission" date="2017-10" db="EMBL/GenBank/DDBJ databases">
        <title>The new phylogeny of genus Mycobacterium.</title>
        <authorList>
            <person name="Tortoli E."/>
            <person name="Trovato A."/>
            <person name="Cirillo D.M."/>
        </authorList>
    </citation>
    <scope>NUCLEOTIDE SEQUENCE [LARGE SCALE GENOMIC DNA]</scope>
    <source>
        <strain evidence="15 16">CCUG37673</strain>
    </source>
</reference>
<dbReference type="AlphaFoldDB" id="A0A2A7MV47"/>
<keyword evidence="5 14" id="KW-0645">Protease</keyword>
<evidence type="ECO:0000313" key="15">
    <source>
        <dbReference type="EMBL" id="PEG35566.1"/>
    </source>
</evidence>
<keyword evidence="12 13" id="KW-0472">Membrane</keyword>